<proteinExistence type="predicted"/>
<dbReference type="EMBL" id="MHRJ01000025">
    <property type="protein sequence ID" value="OHA22475.1"/>
    <property type="molecule type" value="Genomic_DNA"/>
</dbReference>
<dbReference type="InterPro" id="IPR012657">
    <property type="entry name" value="23S_rRNA-intervening_sequence"/>
</dbReference>
<gene>
    <name evidence="1" type="ORF">A2W52_00605</name>
</gene>
<protein>
    <recommendedName>
        <fullName evidence="3">Four helix bundle protein</fullName>
    </recommendedName>
</protein>
<dbReference type="PANTHER" id="PTHR38471">
    <property type="entry name" value="FOUR HELIX BUNDLE PROTEIN"/>
    <property type="match status" value="1"/>
</dbReference>
<evidence type="ECO:0008006" key="3">
    <source>
        <dbReference type="Google" id="ProtNLM"/>
    </source>
</evidence>
<dbReference type="PANTHER" id="PTHR38471:SF2">
    <property type="entry name" value="FOUR HELIX BUNDLE PROTEIN"/>
    <property type="match status" value="1"/>
</dbReference>
<dbReference type="NCBIfam" id="TIGR02436">
    <property type="entry name" value="four helix bundle protein"/>
    <property type="match status" value="1"/>
</dbReference>
<accession>A0A1G2MEY3</accession>
<organism evidence="1 2">
    <name type="scientific">Candidatus Taylorbacteria bacterium RIFCSPHIGHO2_02_49_25</name>
    <dbReference type="NCBI Taxonomy" id="1802305"/>
    <lineage>
        <taxon>Bacteria</taxon>
        <taxon>Candidatus Tayloriibacteriota</taxon>
    </lineage>
</organism>
<dbReference type="Proteomes" id="UP000176493">
    <property type="component" value="Unassembled WGS sequence"/>
</dbReference>
<dbReference type="InterPro" id="IPR036583">
    <property type="entry name" value="23S_rRNA_IVS_sf"/>
</dbReference>
<dbReference type="Gene3D" id="1.20.1440.60">
    <property type="entry name" value="23S rRNA-intervening sequence"/>
    <property type="match status" value="1"/>
</dbReference>
<dbReference type="SUPFAM" id="SSF158446">
    <property type="entry name" value="IVS-encoded protein-like"/>
    <property type="match status" value="1"/>
</dbReference>
<evidence type="ECO:0000313" key="2">
    <source>
        <dbReference type="Proteomes" id="UP000176493"/>
    </source>
</evidence>
<dbReference type="Pfam" id="PF05635">
    <property type="entry name" value="23S_rRNA_IVP"/>
    <property type="match status" value="1"/>
</dbReference>
<evidence type="ECO:0000313" key="1">
    <source>
        <dbReference type="EMBL" id="OHA22475.1"/>
    </source>
</evidence>
<comment type="caution">
    <text evidence="1">The sequence shown here is derived from an EMBL/GenBank/DDBJ whole genome shotgun (WGS) entry which is preliminary data.</text>
</comment>
<reference evidence="1 2" key="1">
    <citation type="journal article" date="2016" name="Nat. Commun.">
        <title>Thousands of microbial genomes shed light on interconnected biogeochemical processes in an aquifer system.</title>
        <authorList>
            <person name="Anantharaman K."/>
            <person name="Brown C.T."/>
            <person name="Hug L.A."/>
            <person name="Sharon I."/>
            <person name="Castelle C.J."/>
            <person name="Probst A.J."/>
            <person name="Thomas B.C."/>
            <person name="Singh A."/>
            <person name="Wilkins M.J."/>
            <person name="Karaoz U."/>
            <person name="Brodie E.L."/>
            <person name="Williams K.H."/>
            <person name="Hubbard S.S."/>
            <person name="Banfield J.F."/>
        </authorList>
    </citation>
    <scope>NUCLEOTIDE SEQUENCE [LARGE SCALE GENOMIC DNA]</scope>
</reference>
<name>A0A1G2MEY3_9BACT</name>
<dbReference type="CDD" id="cd16377">
    <property type="entry name" value="23S_rRNA_IVP_like"/>
    <property type="match status" value="1"/>
</dbReference>
<sequence>MTESPNNFRFRDWPVYRDSRTLRKNVMALVKTFPAEERYALSDQTRRALNSILLNLAEGSNKNTDKDTRVFVNRSQGSLDEVVSCMDCALDDGYINENQHTRVLKEAHLLAKQLKGFSVYLALSVKDKGLKIKD</sequence>
<dbReference type="AlphaFoldDB" id="A0A1G2MEY3"/>